<reference evidence="3 4" key="1">
    <citation type="submission" date="2016-08" db="EMBL/GenBank/DDBJ databases">
        <title>New Insights into Marine Group III Euryarchaeota, from dark to light.</title>
        <authorList>
            <person name="Haro-Moreno J.M."/>
            <person name="Rodriguez-Valera F."/>
            <person name="Lopez-Garcia P."/>
            <person name="Moreira D."/>
            <person name="Martin-Cuadrado A.B."/>
        </authorList>
    </citation>
    <scope>NUCLEOTIDE SEQUENCE [LARGE SCALE GENOMIC DNA]</scope>
    <source>
        <strain evidence="3">CG-Epi3</strain>
    </source>
</reference>
<organism evidence="3 4">
    <name type="scientific">Marine Group III euryarchaeote CG-Epi3</name>
    <dbReference type="NCBI Taxonomy" id="1888997"/>
    <lineage>
        <taxon>Archaea</taxon>
        <taxon>Methanobacteriati</taxon>
        <taxon>Thermoplasmatota</taxon>
        <taxon>Thermoplasmata</taxon>
        <taxon>Candidatus Thermoprofundales</taxon>
    </lineage>
</organism>
<name>A0A1J5TR17_9ARCH</name>
<proteinExistence type="predicted"/>
<sequence length="216" mass="24990">MFNALKNFFHIKIVMNLYSLRNYFSEEPGAVWLNLNSSDLENMVSKVVKHKGLDLDGKNILDLGCGTGTMLKYAVDNYNSNAYGVDLIRLNIRQAKKHVPSGNFYRGDIIDYLDKVDSKFDLVILYGVIGCFNLKQQKAIIEKILKYLNPGGMLWIGANLYNIFDYKFQTYPVPVDFYEDYKSRNSIVFDEVIEEELFGKHKYEPKQTSVMITYQP</sequence>
<evidence type="ECO:0000313" key="4">
    <source>
        <dbReference type="Proteomes" id="UP000183138"/>
    </source>
</evidence>
<dbReference type="Pfam" id="PF13649">
    <property type="entry name" value="Methyltransf_25"/>
    <property type="match status" value="1"/>
</dbReference>
<dbReference type="AlphaFoldDB" id="A0A1J5TR17"/>
<dbReference type="PANTHER" id="PTHR43861">
    <property type="entry name" value="TRANS-ACONITATE 2-METHYLTRANSFERASE-RELATED"/>
    <property type="match status" value="1"/>
</dbReference>
<keyword evidence="1" id="KW-0808">Transferase</keyword>
<protein>
    <recommendedName>
        <fullName evidence="2">Methyltransferase domain-containing protein</fullName>
    </recommendedName>
</protein>
<evidence type="ECO:0000313" key="3">
    <source>
        <dbReference type="EMBL" id="OIR23378.1"/>
    </source>
</evidence>
<dbReference type="InterPro" id="IPR029063">
    <property type="entry name" value="SAM-dependent_MTases_sf"/>
</dbReference>
<gene>
    <name evidence="3" type="ORF">BEU00_00590</name>
</gene>
<dbReference type="SUPFAM" id="SSF53335">
    <property type="entry name" value="S-adenosyl-L-methionine-dependent methyltransferases"/>
    <property type="match status" value="1"/>
</dbReference>
<dbReference type="GO" id="GO:0016740">
    <property type="term" value="F:transferase activity"/>
    <property type="evidence" value="ECO:0007669"/>
    <property type="project" value="UniProtKB-KW"/>
</dbReference>
<feature type="domain" description="Methyltransferase" evidence="2">
    <location>
        <begin position="60"/>
        <end position="152"/>
    </location>
</feature>
<comment type="caution">
    <text evidence="3">The sequence shown here is derived from an EMBL/GenBank/DDBJ whole genome shotgun (WGS) entry which is preliminary data.</text>
</comment>
<dbReference type="InterPro" id="IPR041698">
    <property type="entry name" value="Methyltransf_25"/>
</dbReference>
<dbReference type="Gene3D" id="3.40.50.150">
    <property type="entry name" value="Vaccinia Virus protein VP39"/>
    <property type="match status" value="1"/>
</dbReference>
<evidence type="ECO:0000259" key="2">
    <source>
        <dbReference type="Pfam" id="PF13649"/>
    </source>
</evidence>
<dbReference type="Proteomes" id="UP000183138">
    <property type="component" value="Unassembled WGS sequence"/>
</dbReference>
<dbReference type="CDD" id="cd02440">
    <property type="entry name" value="AdoMet_MTases"/>
    <property type="match status" value="1"/>
</dbReference>
<dbReference type="EMBL" id="MIYY01000012">
    <property type="protein sequence ID" value="OIR23378.1"/>
    <property type="molecule type" value="Genomic_DNA"/>
</dbReference>
<evidence type="ECO:0000256" key="1">
    <source>
        <dbReference type="ARBA" id="ARBA00022679"/>
    </source>
</evidence>
<accession>A0A1J5TR17</accession>